<dbReference type="EMBL" id="JAPHEH010000001">
    <property type="protein sequence ID" value="MDG4474684.1"/>
    <property type="molecule type" value="Genomic_DNA"/>
</dbReference>
<feature type="domain" description="DUF8082" evidence="1">
    <location>
        <begin position="152"/>
        <end position="213"/>
    </location>
</feature>
<dbReference type="AlphaFoldDB" id="A0A9X4RKI9"/>
<dbReference type="RefSeq" id="WP_307631665.1">
    <property type="nucleotide sequence ID" value="NZ_JAPHEH010000001.1"/>
</dbReference>
<evidence type="ECO:0000313" key="2">
    <source>
        <dbReference type="EMBL" id="MDG4474684.1"/>
    </source>
</evidence>
<reference evidence="2" key="2">
    <citation type="submission" date="2022-10" db="EMBL/GenBank/DDBJ databases">
        <authorList>
            <person name="Aronson H.S."/>
        </authorList>
    </citation>
    <scope>NUCLEOTIDE SEQUENCE</scope>
    <source>
        <strain evidence="2">RS19-109</strain>
    </source>
</reference>
<organism evidence="2 3">
    <name type="scientific">Thiovibrio frasassiensis</name>
    <dbReference type="NCBI Taxonomy" id="2984131"/>
    <lineage>
        <taxon>Bacteria</taxon>
        <taxon>Pseudomonadati</taxon>
        <taxon>Thermodesulfobacteriota</taxon>
        <taxon>Desulfobulbia</taxon>
        <taxon>Desulfobulbales</taxon>
        <taxon>Thiovibrionaceae</taxon>
        <taxon>Thiovibrio</taxon>
    </lineage>
</organism>
<proteinExistence type="predicted"/>
<gene>
    <name evidence="2" type="ORF">OLX77_00740</name>
</gene>
<evidence type="ECO:0000313" key="3">
    <source>
        <dbReference type="Proteomes" id="UP001154240"/>
    </source>
</evidence>
<sequence>MDEILQEIKMLPGVQGVFVSVDKPDIVFSYVPTGFDHETLKAMGVSLQRLFKMNASCQLSVNSVEMRFPEAMVLVKEICDGSSLVILCETEANFSLINMTSNMLLGELAQGVEKVRANPEGALQANSAKKAGSMDFGQAQNEEPMKSALPVFQDALAKAIGPIAAMIVKEIVGKWLQGGACAEERFPELVALFCQEIGDPGLEKEFRVETQMLLPR</sequence>
<dbReference type="Proteomes" id="UP001154240">
    <property type="component" value="Unassembled WGS sequence"/>
</dbReference>
<accession>A0A9X4RKI9</accession>
<comment type="caution">
    <text evidence="2">The sequence shown here is derived from an EMBL/GenBank/DDBJ whole genome shotgun (WGS) entry which is preliminary data.</text>
</comment>
<keyword evidence="3" id="KW-1185">Reference proteome</keyword>
<dbReference type="Pfam" id="PF26309">
    <property type="entry name" value="DUF8082"/>
    <property type="match status" value="1"/>
</dbReference>
<name>A0A9X4RKI9_9BACT</name>
<protein>
    <recommendedName>
        <fullName evidence="1">DUF8082 domain-containing protein</fullName>
    </recommendedName>
</protein>
<dbReference type="InterPro" id="IPR058395">
    <property type="entry name" value="DUF8082"/>
</dbReference>
<evidence type="ECO:0000259" key="1">
    <source>
        <dbReference type="Pfam" id="PF26309"/>
    </source>
</evidence>
<reference evidence="2" key="1">
    <citation type="journal article" date="2022" name="bioRxiv">
        <title>Thiovibrio frasassiensisgen. nov., sp. nov., an autotrophic, elemental sulfur disproportionating bacterium isolated from sulfidic karst sediment, and proposal of Thiovibrionaceae fam. nov.</title>
        <authorList>
            <person name="Aronson H."/>
            <person name="Thomas C."/>
            <person name="Bhattacharyya M."/>
            <person name="Eckstein S."/>
            <person name="Jensen S."/>
            <person name="Barco R."/>
            <person name="Macalady J."/>
            <person name="Amend J."/>
        </authorList>
    </citation>
    <scope>NUCLEOTIDE SEQUENCE</scope>
    <source>
        <strain evidence="2">RS19-109</strain>
    </source>
</reference>